<feature type="region of interest" description="Disordered" evidence="1">
    <location>
        <begin position="836"/>
        <end position="855"/>
    </location>
</feature>
<dbReference type="PROSITE" id="PS51208">
    <property type="entry name" value="AUTOTRANSPORTER"/>
    <property type="match status" value="1"/>
</dbReference>
<dbReference type="SUPFAM" id="SSF103515">
    <property type="entry name" value="Autotransporter"/>
    <property type="match status" value="1"/>
</dbReference>
<dbReference type="RefSeq" id="WP_382367637.1">
    <property type="nucleotide sequence ID" value="NZ_JBHLWB010000001.1"/>
</dbReference>
<keyword evidence="5" id="KW-1185">Reference proteome</keyword>
<comment type="caution">
    <text evidence="4">The sequence shown here is derived from an EMBL/GenBank/DDBJ whole genome shotgun (WGS) entry which is preliminary data.</text>
</comment>
<feature type="compositionally biased region" description="Low complexity" evidence="1">
    <location>
        <begin position="836"/>
        <end position="847"/>
    </location>
</feature>
<dbReference type="InterPro" id="IPR036709">
    <property type="entry name" value="Autotransporte_beta_dom_sf"/>
</dbReference>
<dbReference type="Gene3D" id="2.40.128.130">
    <property type="entry name" value="Autotransporter beta-domain"/>
    <property type="match status" value="1"/>
</dbReference>
<gene>
    <name evidence="4" type="ORF">ACFFHK_00400</name>
</gene>
<accession>A0ABV6GYG9</accession>
<feature type="signal peptide" evidence="2">
    <location>
        <begin position="1"/>
        <end position="25"/>
    </location>
</feature>
<feature type="region of interest" description="Disordered" evidence="1">
    <location>
        <begin position="922"/>
        <end position="951"/>
    </location>
</feature>
<dbReference type="EMBL" id="JBHLWB010000001">
    <property type="protein sequence ID" value="MFC0308169.1"/>
    <property type="molecule type" value="Genomic_DNA"/>
</dbReference>
<feature type="compositionally biased region" description="Low complexity" evidence="1">
    <location>
        <begin position="861"/>
        <end position="871"/>
    </location>
</feature>
<evidence type="ECO:0000256" key="1">
    <source>
        <dbReference type="SAM" id="MobiDB-lite"/>
    </source>
</evidence>
<evidence type="ECO:0000259" key="3">
    <source>
        <dbReference type="PROSITE" id="PS51208"/>
    </source>
</evidence>
<dbReference type="PROSITE" id="PS00430">
    <property type="entry name" value="TONB_DEPENDENT_REC_1"/>
    <property type="match status" value="1"/>
</dbReference>
<feature type="region of interest" description="Disordered" evidence="1">
    <location>
        <begin position="861"/>
        <end position="909"/>
    </location>
</feature>
<dbReference type="SMART" id="SM00869">
    <property type="entry name" value="Autotransporter"/>
    <property type="match status" value="1"/>
</dbReference>
<dbReference type="Proteomes" id="UP001589767">
    <property type="component" value="Unassembled WGS sequence"/>
</dbReference>
<feature type="compositionally biased region" description="Polar residues" evidence="1">
    <location>
        <begin position="1445"/>
        <end position="1456"/>
    </location>
</feature>
<feature type="compositionally biased region" description="Polar residues" evidence="1">
    <location>
        <begin position="879"/>
        <end position="909"/>
    </location>
</feature>
<sequence>MYKQSFQKTLLSLAVSSLITGTAFATEYTTITATSGNSKTVSEDSITVTGNGTNNKGVIDVNSDLGRGQYKATTLYVTSTSGNIEIDAQNKESGLAIYAQRPEAQLNVTSAKDITIKNAAYAAKATLSGNITINATNDITATNTTNLLWTQVNDSTGSSGIAITAGNNINAGDAGIIAETGTVNVKATRGGVTVGNIENKTANFDITAQKKLTTGTIKATNVTRLTSNGTGEDGGVATQDITSSDAGDVQITSKSNVTVTGDIASSNNAKVNITADNGLAVTGALRPNDTSQINLTNNADSGDPTDTAKTTSIGRINAEGGTINVNSTNAATTVTGTTVVGSSDASATAAALNIKDSQKPITFNGDVTVNKSGTATLTGNKKVDLKQTTTVNDGTLNVGAETINANTINYNNATTNARPANGDGGQVTLNATKDLNISGNVSSTNTGSAGSMNLTAGETINFTGTNSTVTKSGSIIDQNTTNAINITAPTVNAENTSLEATGVNSKIKVSANTAATVKAIQVTGALSEISINKDSETGRVKVKDSINATGLGSKVNIGNASSPSVQLDGAITAQSSNERFKSYITVLGQDIQANDAITADKNSDISLGDNSTNNLKVTNTTTANGSAATVILQGDNINKDLPAEKSAGALNATDGGTITVNNTNENDNAVTKLGTLSADKTGTIDVNKDAQKGSIDTGAITAGNGETDGTGGKITVGNDATTKTTAESVTANDAKAVATVKGKVAEVTGAAEASNGGVVNITGANETGGKGEVKGTATATGTGSKVNVSGETAKANAATANTGGVVSVGDTSTKNASLTGAATATGENSNVTVKGTESATAGSASAADKGKVTVGGDTTTTASITGTAQATNGGDINVKASNTEGTASVTDNISASGKNGDDTSTVTVSGKTATAEKDATADNGGVVNITGSNDAGGKGEVKGTASADGTGSQVNVAGETATAKAATAQNSGVVSVGDTSTKNASVTGTAQATNGGDINVKASNTEGTASVSENISASGKNGDDASTVTVSGKTATAEKGATADNGGVVNITGSNDAGGKGEVKGTASATGAGSQVNVSGETATANAATAQNSGVVSVGDTSTKNASVTGTAQATNGGDINVKASNTEGTASVTDNISASGKNGNDASTVTVSGKTATAEKGATANNGGVVNITGANTTDGKGEVKGTASADGTGSQVNVAGETATANAAAAQNGGVVNITGANSDNGKGEVKGDVTADGAGSQVNVKGKTVTAGTENSDPANKVEATNGGAITLGDTNTTTAAINSVIKAAGKDANDKGASVTVVGQDIDAKKDVTASDGGKVTLGNEQTESLDITGSATASTGGTIDLNAKNPAGTITVSQDLKADGKGATVTADAETVNVTGDIASDNEGKVTVNGKTVSADDVTSDHSGNTSVTGDTVTVNGKISSDNGGTTTVTQNTGNLDLSNNTTQPSITANNGGTTNVTATNGDLTVGKVASDGTTTLADGTVKPSEVVLTGNNITAKDELTANNGGKIKLDSKGTVTTEKPIKATNGGEIEINAPTSATINSIEQDAGSTVKINSPQTTLVNLNANGATLVSDKPGSVLSITNPGSGKNTYGLNLAINPAESSYLNFTNSPAAGQTLQLQDKAKYAKVVADLKEASKAADGIYRIPFAGVANPNGAEVFKTNSQPVGNGFDVLDLYLGHENVANATANDRLFLTQAGINAGEFYYASIRSVGINSNAQNNLNNIALAGLMLATDMINSARSGVPTGEEGLWATYSNADYDHNGVKLNAHQTEIGYDRVTTINDRTNRFGVSLEYDRASGDITNGDIEANKVVAKVYNTTRFGNGAYTNVVAAMGRVKTTAAVDDETTTTKLHNDYAAVSAEYGMRFDLGNGWYAIPQAQLQYTLVQADKLKMYDADVKVGNTNSVQARTGVLVGQNIAYGDKLVNFYGSMDIYREFAGKQQMEVDSFAKYNWEVDNRGTWYRAGLGASMKLTSGTALYLDVSRTFGSAGRRTSDANVGVKITF</sequence>
<feature type="domain" description="Autotransporter" evidence="3">
    <location>
        <begin position="1752"/>
        <end position="2012"/>
    </location>
</feature>
<organism evidence="4 5">
    <name type="scientific">Gallibacterium trehalosifermentans</name>
    <dbReference type="NCBI Taxonomy" id="516935"/>
    <lineage>
        <taxon>Bacteria</taxon>
        <taxon>Pseudomonadati</taxon>
        <taxon>Pseudomonadota</taxon>
        <taxon>Gammaproteobacteria</taxon>
        <taxon>Pasteurellales</taxon>
        <taxon>Pasteurellaceae</taxon>
        <taxon>Gallibacterium</taxon>
    </lineage>
</organism>
<feature type="chain" id="PRO_5045061404" description="Autotransporter domain-containing protein" evidence="2">
    <location>
        <begin position="26"/>
        <end position="2012"/>
    </location>
</feature>
<evidence type="ECO:0000313" key="4">
    <source>
        <dbReference type="EMBL" id="MFC0308169.1"/>
    </source>
</evidence>
<feature type="compositionally biased region" description="Polar residues" evidence="1">
    <location>
        <begin position="1410"/>
        <end position="1431"/>
    </location>
</feature>
<feature type="compositionally biased region" description="Low complexity" evidence="1">
    <location>
        <begin position="1432"/>
        <end position="1444"/>
    </location>
</feature>
<feature type="region of interest" description="Disordered" evidence="1">
    <location>
        <begin position="970"/>
        <end position="1027"/>
    </location>
</feature>
<dbReference type="InterPro" id="IPR005546">
    <property type="entry name" value="Autotransporte_beta"/>
</dbReference>
<evidence type="ECO:0000313" key="5">
    <source>
        <dbReference type="Proteomes" id="UP001589767"/>
    </source>
</evidence>
<feature type="region of interest" description="Disordered" evidence="1">
    <location>
        <begin position="1403"/>
        <end position="1464"/>
    </location>
</feature>
<reference evidence="4 5" key="1">
    <citation type="submission" date="2024-09" db="EMBL/GenBank/DDBJ databases">
        <authorList>
            <person name="Sun Q."/>
            <person name="Mori K."/>
        </authorList>
    </citation>
    <scope>NUCLEOTIDE SEQUENCE [LARGE SCALE GENOMIC DNA]</scope>
    <source>
        <strain evidence="4 5">CCM 7539</strain>
    </source>
</reference>
<keyword evidence="2" id="KW-0732">Signal</keyword>
<evidence type="ECO:0000256" key="2">
    <source>
        <dbReference type="SAM" id="SignalP"/>
    </source>
</evidence>
<dbReference type="InterPro" id="IPR010916">
    <property type="entry name" value="TonB_box_CS"/>
</dbReference>
<proteinExistence type="predicted"/>
<protein>
    <recommendedName>
        <fullName evidence="3">Autotransporter domain-containing protein</fullName>
    </recommendedName>
</protein>
<name>A0ABV6GYG9_9PAST</name>